<gene>
    <name evidence="4" type="ORF">CLV81_0130</name>
</gene>
<sequence>MKNRDIKIIIHKFLNYSATEKEIGLLIDWAKENRLAFRQEVELHHVITGATKKEKAEHLKEELLKNFHQVNAVKIRRGKNRLFKYAAIFVGLITFGMYSYYTFIDSKTTIPTQEVTITLEDGSTREALNEENSGIVSKSNTYIVEQKGTKISYKKLASNQNSEGPLIYNTLEVPYGKKFQVTLSDGTDIYLNSGSSLTYPVVFNDGGPRNVALRGEAYFTVTSDSLRPFSVSTGHLEANVLGTEFNVSNYADDSHVKIVLVEGSLSVDQRDVSDGKAVLMEPNQLVSYSNSNKKLFLENVDISSYVSWKEGVLLFKNEDFQNIIKKLERHYDVLIELKDLGVGKETYTGRFKTETIEEVLGAFQRIKHFDFTITKEKITITLKNKPMN</sequence>
<protein>
    <submittedName>
        <fullName evidence="4">FecR protein</fullName>
    </submittedName>
</protein>
<evidence type="ECO:0000256" key="1">
    <source>
        <dbReference type="SAM" id="Phobius"/>
    </source>
</evidence>
<feature type="domain" description="Protein FecR C-terminal" evidence="3">
    <location>
        <begin position="313"/>
        <end position="380"/>
    </location>
</feature>
<dbReference type="PANTHER" id="PTHR30273">
    <property type="entry name" value="PERIPLASMIC SIGNAL SENSOR AND SIGMA FACTOR ACTIVATOR FECR-RELATED"/>
    <property type="match status" value="1"/>
</dbReference>
<dbReference type="RefSeq" id="WP_106143144.1">
    <property type="nucleotide sequence ID" value="NZ_PVYX01000001.1"/>
</dbReference>
<dbReference type="InterPro" id="IPR006860">
    <property type="entry name" value="FecR"/>
</dbReference>
<dbReference type="Pfam" id="PF16344">
    <property type="entry name" value="FecR_C"/>
    <property type="match status" value="1"/>
</dbReference>
<keyword evidence="5" id="KW-1185">Reference proteome</keyword>
<feature type="transmembrane region" description="Helical" evidence="1">
    <location>
        <begin position="82"/>
        <end position="101"/>
    </location>
</feature>
<dbReference type="AlphaFoldDB" id="A0A2T0MEZ2"/>
<dbReference type="InterPro" id="IPR012373">
    <property type="entry name" value="Ferrdict_sens_TM"/>
</dbReference>
<name>A0A2T0MEZ2_9FLAO</name>
<dbReference type="PANTHER" id="PTHR30273:SF2">
    <property type="entry name" value="PROTEIN FECR"/>
    <property type="match status" value="1"/>
</dbReference>
<feature type="domain" description="FecR protein" evidence="2">
    <location>
        <begin position="171"/>
        <end position="264"/>
    </location>
</feature>
<evidence type="ECO:0000313" key="5">
    <source>
        <dbReference type="Proteomes" id="UP000237640"/>
    </source>
</evidence>
<dbReference type="EMBL" id="PVYX01000001">
    <property type="protein sequence ID" value="PRX56138.1"/>
    <property type="molecule type" value="Genomic_DNA"/>
</dbReference>
<proteinExistence type="predicted"/>
<dbReference type="Gene3D" id="2.60.120.1440">
    <property type="match status" value="1"/>
</dbReference>
<evidence type="ECO:0000259" key="2">
    <source>
        <dbReference type="Pfam" id="PF04773"/>
    </source>
</evidence>
<evidence type="ECO:0000259" key="3">
    <source>
        <dbReference type="Pfam" id="PF16344"/>
    </source>
</evidence>
<dbReference type="OrthoDB" id="704021at2"/>
<dbReference type="Proteomes" id="UP000237640">
    <property type="component" value="Unassembled WGS sequence"/>
</dbReference>
<accession>A0A2T0MEZ2</accession>
<dbReference type="Gene3D" id="3.55.50.30">
    <property type="match status" value="1"/>
</dbReference>
<dbReference type="InterPro" id="IPR032508">
    <property type="entry name" value="FecR_C"/>
</dbReference>
<evidence type="ECO:0000313" key="4">
    <source>
        <dbReference type="EMBL" id="PRX56138.1"/>
    </source>
</evidence>
<dbReference type="Pfam" id="PF04773">
    <property type="entry name" value="FecR"/>
    <property type="match status" value="1"/>
</dbReference>
<dbReference type="GO" id="GO:0016989">
    <property type="term" value="F:sigma factor antagonist activity"/>
    <property type="evidence" value="ECO:0007669"/>
    <property type="project" value="TreeGrafter"/>
</dbReference>
<reference evidence="4 5" key="1">
    <citation type="submission" date="2018-03" db="EMBL/GenBank/DDBJ databases">
        <title>Genomic Encyclopedia of Archaeal and Bacterial Type Strains, Phase II (KMG-II): from individual species to whole genera.</title>
        <authorList>
            <person name="Goeker M."/>
        </authorList>
    </citation>
    <scope>NUCLEOTIDE SEQUENCE [LARGE SCALE GENOMIC DNA]</scope>
    <source>
        <strain evidence="4 5">DSM 25027</strain>
    </source>
</reference>
<keyword evidence="1" id="KW-1133">Transmembrane helix</keyword>
<comment type="caution">
    <text evidence="4">The sequence shown here is derived from an EMBL/GenBank/DDBJ whole genome shotgun (WGS) entry which is preliminary data.</text>
</comment>
<keyword evidence="1" id="KW-0812">Transmembrane</keyword>
<keyword evidence="1" id="KW-0472">Membrane</keyword>
<organism evidence="4 5">
    <name type="scientific">Flagellimonas meridianipacifica</name>
    <dbReference type="NCBI Taxonomy" id="1080225"/>
    <lineage>
        <taxon>Bacteria</taxon>
        <taxon>Pseudomonadati</taxon>
        <taxon>Bacteroidota</taxon>
        <taxon>Flavobacteriia</taxon>
        <taxon>Flavobacteriales</taxon>
        <taxon>Flavobacteriaceae</taxon>
        <taxon>Flagellimonas</taxon>
    </lineage>
</organism>